<comment type="caution">
    <text evidence="4">The sequence shown here is derived from an EMBL/GenBank/DDBJ whole genome shotgun (WGS) entry which is preliminary data.</text>
</comment>
<dbReference type="InterPro" id="IPR029044">
    <property type="entry name" value="Nucleotide-diphossugar_trans"/>
</dbReference>
<proteinExistence type="predicted"/>
<sequence length="277" mass="31255">MNARRDMLISVIVSTYNRPDALERVLASLSAQSDTRYEIIVADDGSADATRETVERCAASSPVRMEHVWHPDDGFRLAEIRNKGIVQARGDYLIFLDGDCVTQHDFVARHRQLASERTVITGSRILLDETLTQQVIAQTIPLADKGFGFWVQQRLAGHVNKIAPLFVKLPDRKWRVIEQFKWRGIKGCNMSAWRSDIERVNGFDTSFTGWGHEDADFVARLANCGVHRKLGAYATEIFHLWHREQARAQASSNEARVKVRIADGTVRAERGLAELAS</sequence>
<keyword evidence="1 4" id="KW-0808">Transferase</keyword>
<dbReference type="OrthoDB" id="9801954at2"/>
<gene>
    <name evidence="4" type="ORF">E1N52_08935</name>
</gene>
<dbReference type="InterPro" id="IPR050834">
    <property type="entry name" value="Glycosyltransf_2"/>
</dbReference>
<protein>
    <submittedName>
        <fullName evidence="4">Glycosyltransferase</fullName>
    </submittedName>
</protein>
<evidence type="ECO:0000259" key="2">
    <source>
        <dbReference type="Pfam" id="PF00535"/>
    </source>
</evidence>
<evidence type="ECO:0000259" key="3">
    <source>
        <dbReference type="Pfam" id="PF02709"/>
    </source>
</evidence>
<dbReference type="PANTHER" id="PTHR43685">
    <property type="entry name" value="GLYCOSYLTRANSFERASE"/>
    <property type="match status" value="1"/>
</dbReference>
<dbReference type="Pfam" id="PF00535">
    <property type="entry name" value="Glycos_transf_2"/>
    <property type="match status" value="1"/>
</dbReference>
<evidence type="ECO:0000256" key="1">
    <source>
        <dbReference type="ARBA" id="ARBA00022679"/>
    </source>
</evidence>
<dbReference type="GO" id="GO:0016740">
    <property type="term" value="F:transferase activity"/>
    <property type="evidence" value="ECO:0007669"/>
    <property type="project" value="UniProtKB-KW"/>
</dbReference>
<name>A0A4R5LIE2_9BURK</name>
<dbReference type="RefSeq" id="WP_133182019.1">
    <property type="nucleotide sequence ID" value="NZ_SMOD01000005.1"/>
</dbReference>
<dbReference type="SUPFAM" id="SSF53448">
    <property type="entry name" value="Nucleotide-diphospho-sugar transferases"/>
    <property type="match status" value="1"/>
</dbReference>
<dbReference type="Proteomes" id="UP000295606">
    <property type="component" value="Unassembled WGS sequence"/>
</dbReference>
<dbReference type="AlphaFoldDB" id="A0A4R5LIE2"/>
<dbReference type="EMBL" id="SMOD01000005">
    <property type="protein sequence ID" value="TDG09233.1"/>
    <property type="molecule type" value="Genomic_DNA"/>
</dbReference>
<reference evidence="4 5" key="1">
    <citation type="submission" date="2019-03" db="EMBL/GenBank/DDBJ databases">
        <title>Paraburkholderia sp. isolated from native Mimosa gymnas in Guartela State Park, Brazil.</title>
        <authorList>
            <person name="Paulitsch F."/>
            <person name="Hungria M."/>
            <person name="Delamuta J.R.M."/>
            <person name="Ribeiro R.A."/>
            <person name="Dall'Agnol R."/>
            <person name="Silva J.S.B."/>
        </authorList>
    </citation>
    <scope>NUCLEOTIDE SEQUENCE [LARGE SCALE GENOMIC DNA]</scope>
    <source>
        <strain evidence="4 5">CNPSo 3008</strain>
    </source>
</reference>
<dbReference type="PANTHER" id="PTHR43685:SF3">
    <property type="entry name" value="SLR2126 PROTEIN"/>
    <property type="match status" value="1"/>
</dbReference>
<organism evidence="4 5">
    <name type="scientific">Paraburkholderia guartelaensis</name>
    <dbReference type="NCBI Taxonomy" id="2546446"/>
    <lineage>
        <taxon>Bacteria</taxon>
        <taxon>Pseudomonadati</taxon>
        <taxon>Pseudomonadota</taxon>
        <taxon>Betaproteobacteria</taxon>
        <taxon>Burkholderiales</taxon>
        <taxon>Burkholderiaceae</taxon>
        <taxon>Paraburkholderia</taxon>
    </lineage>
</organism>
<dbReference type="InterPro" id="IPR027791">
    <property type="entry name" value="Galactosyl_T_C"/>
</dbReference>
<evidence type="ECO:0000313" key="5">
    <source>
        <dbReference type="Proteomes" id="UP000295606"/>
    </source>
</evidence>
<dbReference type="InterPro" id="IPR001173">
    <property type="entry name" value="Glyco_trans_2-like"/>
</dbReference>
<dbReference type="Pfam" id="PF02709">
    <property type="entry name" value="Glyco_transf_7C"/>
    <property type="match status" value="1"/>
</dbReference>
<dbReference type="CDD" id="cd06420">
    <property type="entry name" value="GT2_Chondriotin_Pol_N"/>
    <property type="match status" value="1"/>
</dbReference>
<feature type="domain" description="Galactosyltransferase C-terminal" evidence="3">
    <location>
        <begin position="179"/>
        <end position="229"/>
    </location>
</feature>
<feature type="domain" description="Glycosyltransferase 2-like" evidence="2">
    <location>
        <begin position="10"/>
        <end position="125"/>
    </location>
</feature>
<dbReference type="Gene3D" id="3.90.550.10">
    <property type="entry name" value="Spore Coat Polysaccharide Biosynthesis Protein SpsA, Chain A"/>
    <property type="match status" value="1"/>
</dbReference>
<accession>A0A4R5LIE2</accession>
<evidence type="ECO:0000313" key="4">
    <source>
        <dbReference type="EMBL" id="TDG09233.1"/>
    </source>
</evidence>